<dbReference type="Proteomes" id="UP000015101">
    <property type="component" value="Unassembled WGS sequence"/>
</dbReference>
<dbReference type="GO" id="GO:0015937">
    <property type="term" value="P:coenzyme A biosynthetic process"/>
    <property type="evidence" value="ECO:0000318"/>
    <property type="project" value="GO_Central"/>
</dbReference>
<comment type="similarity">
    <text evidence="1">Belongs to the PPC synthetase family.</text>
</comment>
<dbReference type="EnsemblMetazoa" id="HelroT142989">
    <property type="protein sequence ID" value="HelroP142989"/>
    <property type="gene ID" value="HelroG142989"/>
</dbReference>
<dbReference type="GO" id="GO:0005634">
    <property type="term" value="C:nucleus"/>
    <property type="evidence" value="ECO:0000318"/>
    <property type="project" value="GO_Central"/>
</dbReference>
<dbReference type="GO" id="GO:0005737">
    <property type="term" value="C:cytoplasm"/>
    <property type="evidence" value="ECO:0000318"/>
    <property type="project" value="GO_Central"/>
</dbReference>
<dbReference type="eggNOG" id="KOG2728">
    <property type="taxonomic scope" value="Eukaryota"/>
</dbReference>
<dbReference type="SUPFAM" id="SSF102645">
    <property type="entry name" value="CoaB-like"/>
    <property type="match status" value="1"/>
</dbReference>
<dbReference type="EMBL" id="KB096743">
    <property type="protein sequence ID" value="ESO01609.1"/>
    <property type="molecule type" value="Genomic_DNA"/>
</dbReference>
<evidence type="ECO:0000313" key="5">
    <source>
        <dbReference type="Proteomes" id="UP000015101"/>
    </source>
</evidence>
<dbReference type="AlphaFoldDB" id="T1EJ84"/>
<dbReference type="HOGENOM" id="CLU_042326_0_1_1"/>
<accession>T1EJ84</accession>
<gene>
    <name evidence="4" type="primary">20196634</name>
    <name evidence="3" type="ORF">HELRODRAFT_142989</name>
</gene>
<dbReference type="PANTHER" id="PTHR12290">
    <property type="entry name" value="CORNICHON-RELATED"/>
    <property type="match status" value="1"/>
</dbReference>
<dbReference type="CTD" id="20196634"/>
<dbReference type="Pfam" id="PF04127">
    <property type="entry name" value="DFP"/>
    <property type="match status" value="1"/>
</dbReference>
<name>T1EJ84_HELRO</name>
<dbReference type="FunCoup" id="T1EJ84">
    <property type="interactions" value="2153"/>
</dbReference>
<dbReference type="InterPro" id="IPR035929">
    <property type="entry name" value="CoaB-like_sf"/>
</dbReference>
<reference evidence="5" key="1">
    <citation type="submission" date="2012-12" db="EMBL/GenBank/DDBJ databases">
        <authorList>
            <person name="Hellsten U."/>
            <person name="Grimwood J."/>
            <person name="Chapman J.A."/>
            <person name="Shapiro H."/>
            <person name="Aerts A."/>
            <person name="Otillar R.P."/>
            <person name="Terry A.Y."/>
            <person name="Boore J.L."/>
            <person name="Simakov O."/>
            <person name="Marletaz F."/>
            <person name="Cho S.-J."/>
            <person name="Edsinger-Gonzales E."/>
            <person name="Havlak P."/>
            <person name="Kuo D.-H."/>
            <person name="Larsson T."/>
            <person name="Lv J."/>
            <person name="Arendt D."/>
            <person name="Savage R."/>
            <person name="Osoegawa K."/>
            <person name="de Jong P."/>
            <person name="Lindberg D.R."/>
            <person name="Seaver E.C."/>
            <person name="Weisblat D.A."/>
            <person name="Putnam N.H."/>
            <person name="Grigoriev I.V."/>
            <person name="Rokhsar D.S."/>
        </authorList>
    </citation>
    <scope>NUCLEOTIDE SEQUENCE</scope>
</reference>
<feature type="domain" description="DNA/pantothenate metabolism flavoprotein C-terminal" evidence="2">
    <location>
        <begin position="141"/>
        <end position="241"/>
    </location>
</feature>
<dbReference type="EMBL" id="AMQM01004962">
    <property type="status" value="NOT_ANNOTATED_CDS"/>
    <property type="molecule type" value="Genomic_DNA"/>
</dbReference>
<dbReference type="GO" id="GO:0004632">
    <property type="term" value="F:phosphopantothenate--cysteine ligase activity"/>
    <property type="evidence" value="ECO:0000318"/>
    <property type="project" value="GO_Central"/>
</dbReference>
<organism evidence="4 5">
    <name type="scientific">Helobdella robusta</name>
    <name type="common">Californian leech</name>
    <dbReference type="NCBI Taxonomy" id="6412"/>
    <lineage>
        <taxon>Eukaryota</taxon>
        <taxon>Metazoa</taxon>
        <taxon>Spiralia</taxon>
        <taxon>Lophotrochozoa</taxon>
        <taxon>Annelida</taxon>
        <taxon>Clitellata</taxon>
        <taxon>Hirudinea</taxon>
        <taxon>Rhynchobdellida</taxon>
        <taxon>Glossiphoniidae</taxon>
        <taxon>Helobdella</taxon>
    </lineage>
</organism>
<dbReference type="InterPro" id="IPR007085">
    <property type="entry name" value="DNA/pantothenate-metab_flavo_C"/>
</dbReference>
<protein>
    <recommendedName>
        <fullName evidence="2">DNA/pantothenate metabolism flavoprotein C-terminal domain-containing protein</fullName>
    </recommendedName>
</protein>
<proteinExistence type="inferred from homology"/>
<evidence type="ECO:0000313" key="3">
    <source>
        <dbReference type="EMBL" id="ESO01609.1"/>
    </source>
</evidence>
<dbReference type="Gene3D" id="3.40.50.10300">
    <property type="entry name" value="CoaB-like"/>
    <property type="match status" value="1"/>
</dbReference>
<reference evidence="3 5" key="2">
    <citation type="journal article" date="2013" name="Nature">
        <title>Insights into bilaterian evolution from three spiralian genomes.</title>
        <authorList>
            <person name="Simakov O."/>
            <person name="Marletaz F."/>
            <person name="Cho S.J."/>
            <person name="Edsinger-Gonzales E."/>
            <person name="Havlak P."/>
            <person name="Hellsten U."/>
            <person name="Kuo D.H."/>
            <person name="Larsson T."/>
            <person name="Lv J."/>
            <person name="Arendt D."/>
            <person name="Savage R."/>
            <person name="Osoegawa K."/>
            <person name="de Jong P."/>
            <person name="Grimwood J."/>
            <person name="Chapman J.A."/>
            <person name="Shapiro H."/>
            <person name="Aerts A."/>
            <person name="Otillar R.P."/>
            <person name="Terry A.Y."/>
            <person name="Boore J.L."/>
            <person name="Grigoriev I.V."/>
            <person name="Lindberg D.R."/>
            <person name="Seaver E.C."/>
            <person name="Weisblat D.A."/>
            <person name="Putnam N.H."/>
            <person name="Rokhsar D.S."/>
        </authorList>
    </citation>
    <scope>NUCLEOTIDE SEQUENCE</scope>
</reference>
<evidence type="ECO:0000256" key="1">
    <source>
        <dbReference type="ARBA" id="ARBA00005703"/>
    </source>
</evidence>
<dbReference type="GeneID" id="20196634"/>
<dbReference type="OMA" id="LERYQHH"/>
<dbReference type="STRING" id="6412.T1EJ84"/>
<evidence type="ECO:0000313" key="4">
    <source>
        <dbReference type="EnsemblMetazoa" id="HelroP142989"/>
    </source>
</evidence>
<dbReference type="RefSeq" id="XP_009020263.1">
    <property type="nucleotide sequence ID" value="XM_009022015.1"/>
</dbReference>
<dbReference type="KEGG" id="hro:HELRODRAFT_142989"/>
<keyword evidence="5" id="KW-1185">Reference proteome</keyword>
<sequence length="252" mass="28747">DKIFTFIRHNQMINQKIVLITSGGTTVPLESRTVRYIDNFSIGTRGSTSAEYFLGLGYAVVFLHRRGSLQPYNRNFQHKNFLELFTTNDADDGDVKIKSEFKGLLGMCFAKYHLHVENKTLLNVEFTTLSDYLYLLKVTSEFLNECMESAMLYLAAAVSDFYIPFVDMPQHKIQSSSGPLHLSLQIVPKFLKPLTSKILPRAFVVSFKLETDPSLLLQKCHKALDTYNHQVVIGNILENRKREVVVVTKDSE</sequence>
<dbReference type="InParanoid" id="T1EJ84"/>
<dbReference type="OrthoDB" id="70224at2759"/>
<reference evidence="4" key="3">
    <citation type="submission" date="2015-06" db="UniProtKB">
        <authorList>
            <consortium name="EnsemblMetazoa"/>
        </authorList>
    </citation>
    <scope>IDENTIFICATION</scope>
</reference>
<evidence type="ECO:0000259" key="2">
    <source>
        <dbReference type="Pfam" id="PF04127"/>
    </source>
</evidence>